<dbReference type="Proteomes" id="UP000790377">
    <property type="component" value="Unassembled WGS sequence"/>
</dbReference>
<reference evidence="1" key="1">
    <citation type="journal article" date="2021" name="New Phytol.">
        <title>Evolutionary innovations through gain and loss of genes in the ectomycorrhizal Boletales.</title>
        <authorList>
            <person name="Wu G."/>
            <person name="Miyauchi S."/>
            <person name="Morin E."/>
            <person name="Kuo A."/>
            <person name="Drula E."/>
            <person name="Varga T."/>
            <person name="Kohler A."/>
            <person name="Feng B."/>
            <person name="Cao Y."/>
            <person name="Lipzen A."/>
            <person name="Daum C."/>
            <person name="Hundley H."/>
            <person name="Pangilinan J."/>
            <person name="Johnson J."/>
            <person name="Barry K."/>
            <person name="LaButti K."/>
            <person name="Ng V."/>
            <person name="Ahrendt S."/>
            <person name="Min B."/>
            <person name="Choi I.G."/>
            <person name="Park H."/>
            <person name="Plett J.M."/>
            <person name="Magnuson J."/>
            <person name="Spatafora J.W."/>
            <person name="Nagy L.G."/>
            <person name="Henrissat B."/>
            <person name="Grigoriev I.V."/>
            <person name="Yang Z.L."/>
            <person name="Xu J."/>
            <person name="Martin F.M."/>
        </authorList>
    </citation>
    <scope>NUCLEOTIDE SEQUENCE</scope>
    <source>
        <strain evidence="1">ATCC 28755</strain>
    </source>
</reference>
<organism evidence="1 2">
    <name type="scientific">Hygrophoropsis aurantiaca</name>
    <dbReference type="NCBI Taxonomy" id="72124"/>
    <lineage>
        <taxon>Eukaryota</taxon>
        <taxon>Fungi</taxon>
        <taxon>Dikarya</taxon>
        <taxon>Basidiomycota</taxon>
        <taxon>Agaricomycotina</taxon>
        <taxon>Agaricomycetes</taxon>
        <taxon>Agaricomycetidae</taxon>
        <taxon>Boletales</taxon>
        <taxon>Coniophorineae</taxon>
        <taxon>Hygrophoropsidaceae</taxon>
        <taxon>Hygrophoropsis</taxon>
    </lineage>
</organism>
<gene>
    <name evidence="1" type="ORF">BJ138DRAFT_336282</name>
</gene>
<name>A0ACB8A6E1_9AGAM</name>
<sequence length="326" mass="36674">MEEQSNIGILRNLKDARQLPVLLALHLHNGDVPNSITINIQPTKQHGPIHESWPCGGQSVKHTQYCQVIDVAGQTIHEAMNSRELVQAIHDAFQAHRAAVEKCSVLHLDISTGNIVITREGCGILNDWDMAKIIGIEGAPRPGRTGTWLFMSARMLQNPEKIHEIQDDMESFVHVLIYIALVYTPLRIISKKSLGDLVSDLYYEAFKHEDGAYTGGTGKELSFRAQWIPEQVVFSCTPIQIVIHQLTLYCLDRLLHCDAEKRIAVNPPGDDDWDVGPDPTAAPRVPTKLYFKDHKAMGNLFTKALSWSEDRWSSDEKIEKKTLNIK</sequence>
<protein>
    <submittedName>
        <fullName evidence="1">Uncharacterized protein</fullName>
    </submittedName>
</protein>
<comment type="caution">
    <text evidence="1">The sequence shown here is derived from an EMBL/GenBank/DDBJ whole genome shotgun (WGS) entry which is preliminary data.</text>
</comment>
<accession>A0ACB8A6E1</accession>
<dbReference type="EMBL" id="MU267808">
    <property type="protein sequence ID" value="KAH7908628.1"/>
    <property type="molecule type" value="Genomic_DNA"/>
</dbReference>
<evidence type="ECO:0000313" key="1">
    <source>
        <dbReference type="EMBL" id="KAH7908628.1"/>
    </source>
</evidence>
<keyword evidence="2" id="KW-1185">Reference proteome</keyword>
<evidence type="ECO:0000313" key="2">
    <source>
        <dbReference type="Proteomes" id="UP000790377"/>
    </source>
</evidence>
<proteinExistence type="predicted"/>